<dbReference type="InterPro" id="IPR003660">
    <property type="entry name" value="HAMP_dom"/>
</dbReference>
<dbReference type="GO" id="GO:0016301">
    <property type="term" value="F:kinase activity"/>
    <property type="evidence" value="ECO:0007669"/>
    <property type="project" value="UniProtKB-KW"/>
</dbReference>
<organism evidence="13 14">
    <name type="scientific">Thioclava kandeliae</name>
    <dbReference type="NCBI Taxonomy" id="3070818"/>
    <lineage>
        <taxon>Bacteria</taxon>
        <taxon>Pseudomonadati</taxon>
        <taxon>Pseudomonadota</taxon>
        <taxon>Alphaproteobacteria</taxon>
        <taxon>Rhodobacterales</taxon>
        <taxon>Paracoccaceae</taxon>
        <taxon>Thioclava</taxon>
    </lineage>
</organism>
<evidence type="ECO:0000313" key="14">
    <source>
        <dbReference type="Proteomes" id="UP001438953"/>
    </source>
</evidence>
<evidence type="ECO:0000256" key="9">
    <source>
        <dbReference type="ARBA" id="ARBA00023012"/>
    </source>
</evidence>
<keyword evidence="10" id="KW-0472">Membrane</keyword>
<evidence type="ECO:0000259" key="11">
    <source>
        <dbReference type="PROSITE" id="PS50109"/>
    </source>
</evidence>
<accession>A0ABV1SI17</accession>
<evidence type="ECO:0000313" key="13">
    <source>
        <dbReference type="EMBL" id="MER5172542.1"/>
    </source>
</evidence>
<dbReference type="InterPro" id="IPR003661">
    <property type="entry name" value="HisK_dim/P_dom"/>
</dbReference>
<evidence type="ECO:0000256" key="1">
    <source>
        <dbReference type="ARBA" id="ARBA00000085"/>
    </source>
</evidence>
<dbReference type="CDD" id="cd00082">
    <property type="entry name" value="HisKA"/>
    <property type="match status" value="1"/>
</dbReference>
<dbReference type="Gene3D" id="3.30.565.10">
    <property type="entry name" value="Histidine kinase-like ATPase, C-terminal domain"/>
    <property type="match status" value="1"/>
</dbReference>
<dbReference type="Proteomes" id="UP001438953">
    <property type="component" value="Unassembled WGS sequence"/>
</dbReference>
<gene>
    <name evidence="13" type="ORF">VSX56_12240</name>
</gene>
<dbReference type="PANTHER" id="PTHR45436:SF5">
    <property type="entry name" value="SENSOR HISTIDINE KINASE TRCS"/>
    <property type="match status" value="1"/>
</dbReference>
<dbReference type="SUPFAM" id="SSF55874">
    <property type="entry name" value="ATPase domain of HSP90 chaperone/DNA topoisomerase II/histidine kinase"/>
    <property type="match status" value="1"/>
</dbReference>
<dbReference type="InterPro" id="IPR036890">
    <property type="entry name" value="HATPase_C_sf"/>
</dbReference>
<keyword evidence="4" id="KW-0597">Phosphoprotein</keyword>
<dbReference type="Pfam" id="PF00512">
    <property type="entry name" value="HisKA"/>
    <property type="match status" value="1"/>
</dbReference>
<name>A0ABV1SI17_9RHOB</name>
<dbReference type="Gene3D" id="1.10.287.130">
    <property type="match status" value="1"/>
</dbReference>
<dbReference type="SMART" id="SM00388">
    <property type="entry name" value="HisKA"/>
    <property type="match status" value="1"/>
</dbReference>
<dbReference type="RefSeq" id="WP_350937431.1">
    <property type="nucleotide sequence ID" value="NZ_JAYWLC010000009.1"/>
</dbReference>
<dbReference type="Pfam" id="PF02518">
    <property type="entry name" value="HATPase_c"/>
    <property type="match status" value="1"/>
</dbReference>
<comment type="subcellular location">
    <subcellularLocation>
        <location evidence="2">Membrane</location>
    </subcellularLocation>
</comment>
<keyword evidence="14" id="KW-1185">Reference proteome</keyword>
<evidence type="ECO:0000256" key="4">
    <source>
        <dbReference type="ARBA" id="ARBA00022553"/>
    </source>
</evidence>
<feature type="domain" description="HAMP" evidence="12">
    <location>
        <begin position="159"/>
        <end position="211"/>
    </location>
</feature>
<keyword evidence="6 10" id="KW-0812">Transmembrane</keyword>
<sequence length="426" mass="46832">MKAWSLKRRLLRNVLVAVGIGWGATLCVGIFALNHEMGEILDDALKDDATLIARLLAQDKTRTIAEWADAHPDGDDWRLRILHGTAAAPAAPWPDLTRDGVHTTEGWQVIRRSTDDGVIEIGQSLAMRRHELMEAARAFLFLILPLLLLVTAAIMLTLRQSLSSTVRFSEGMRRRSAEDLSPLVSETLPQEMTRVAEAFNIYLARIQNLREAERHFIANAAHELRTPLAVLRSRIEVMAAAPERLPEAQADLMGTIDRLSLRVERLLQLERAEAGLGLARETIDVIALIRLVCHDMRPVNTGQMPILFDDSDIEALQIESDRDALAIILRNLLGNAREHGTGEIRLRLAPDGTLTVTNQTSGQAGFQLDRGDRSASSKGAGLGLDITRRLAQDLGIAVTFAMQAGPPPQARVTLHLPLAPAAPVRD</sequence>
<dbReference type="InterPro" id="IPR005467">
    <property type="entry name" value="His_kinase_dom"/>
</dbReference>
<dbReference type="PROSITE" id="PS50885">
    <property type="entry name" value="HAMP"/>
    <property type="match status" value="1"/>
</dbReference>
<dbReference type="PANTHER" id="PTHR45436">
    <property type="entry name" value="SENSOR HISTIDINE KINASE YKOH"/>
    <property type="match status" value="1"/>
</dbReference>
<evidence type="ECO:0000256" key="6">
    <source>
        <dbReference type="ARBA" id="ARBA00022692"/>
    </source>
</evidence>
<feature type="domain" description="Histidine kinase" evidence="11">
    <location>
        <begin position="219"/>
        <end position="420"/>
    </location>
</feature>
<dbReference type="SUPFAM" id="SSF47384">
    <property type="entry name" value="Homodimeric domain of signal transducing histidine kinase"/>
    <property type="match status" value="1"/>
</dbReference>
<feature type="transmembrane region" description="Helical" evidence="10">
    <location>
        <begin position="138"/>
        <end position="158"/>
    </location>
</feature>
<protein>
    <recommendedName>
        <fullName evidence="3">histidine kinase</fullName>
        <ecNumber evidence="3">2.7.13.3</ecNumber>
    </recommendedName>
</protein>
<evidence type="ECO:0000256" key="2">
    <source>
        <dbReference type="ARBA" id="ARBA00004370"/>
    </source>
</evidence>
<evidence type="ECO:0000256" key="10">
    <source>
        <dbReference type="SAM" id="Phobius"/>
    </source>
</evidence>
<evidence type="ECO:0000256" key="3">
    <source>
        <dbReference type="ARBA" id="ARBA00012438"/>
    </source>
</evidence>
<evidence type="ECO:0000256" key="7">
    <source>
        <dbReference type="ARBA" id="ARBA00022777"/>
    </source>
</evidence>
<feature type="transmembrane region" description="Helical" evidence="10">
    <location>
        <begin position="12"/>
        <end position="33"/>
    </location>
</feature>
<dbReference type="SMART" id="SM00387">
    <property type="entry name" value="HATPase_c"/>
    <property type="match status" value="1"/>
</dbReference>
<dbReference type="InterPro" id="IPR003594">
    <property type="entry name" value="HATPase_dom"/>
</dbReference>
<dbReference type="InterPro" id="IPR036097">
    <property type="entry name" value="HisK_dim/P_sf"/>
</dbReference>
<dbReference type="InterPro" id="IPR050428">
    <property type="entry name" value="TCS_sensor_his_kinase"/>
</dbReference>
<evidence type="ECO:0000256" key="8">
    <source>
        <dbReference type="ARBA" id="ARBA00022989"/>
    </source>
</evidence>
<keyword evidence="7 13" id="KW-0418">Kinase</keyword>
<comment type="caution">
    <text evidence="13">The sequence shown here is derived from an EMBL/GenBank/DDBJ whole genome shotgun (WGS) entry which is preliminary data.</text>
</comment>
<comment type="catalytic activity">
    <reaction evidence="1">
        <text>ATP + protein L-histidine = ADP + protein N-phospho-L-histidine.</text>
        <dbReference type="EC" id="2.7.13.3"/>
    </reaction>
</comment>
<keyword evidence="9" id="KW-0902">Two-component regulatory system</keyword>
<proteinExistence type="predicted"/>
<dbReference type="EC" id="2.7.13.3" evidence="3"/>
<keyword evidence="5" id="KW-0808">Transferase</keyword>
<evidence type="ECO:0000256" key="5">
    <source>
        <dbReference type="ARBA" id="ARBA00022679"/>
    </source>
</evidence>
<reference evidence="13 14" key="1">
    <citation type="submission" date="2024-06" db="EMBL/GenBank/DDBJ databases">
        <title>Thioclava kandeliae sp. nov. from a rhizosphere soil sample of Kandelia candel in a mangrove.</title>
        <authorList>
            <person name="Mu T."/>
        </authorList>
    </citation>
    <scope>NUCLEOTIDE SEQUENCE [LARGE SCALE GENOMIC DNA]</scope>
    <source>
        <strain evidence="13 14">CPCC 100088</strain>
    </source>
</reference>
<keyword evidence="8 10" id="KW-1133">Transmembrane helix</keyword>
<evidence type="ECO:0000259" key="12">
    <source>
        <dbReference type="PROSITE" id="PS50885"/>
    </source>
</evidence>
<dbReference type="PROSITE" id="PS50109">
    <property type="entry name" value="HIS_KIN"/>
    <property type="match status" value="1"/>
</dbReference>
<dbReference type="EMBL" id="JAYWLC010000009">
    <property type="protein sequence ID" value="MER5172542.1"/>
    <property type="molecule type" value="Genomic_DNA"/>
</dbReference>